<keyword evidence="13" id="KW-1185">Reference proteome</keyword>
<protein>
    <recommendedName>
        <fullName evidence="11">G-protein coupled receptors family 1 profile domain-containing protein</fullName>
    </recommendedName>
</protein>
<evidence type="ECO:0000256" key="5">
    <source>
        <dbReference type="ARBA" id="ARBA00023040"/>
    </source>
</evidence>
<sequence length="354" mass="40530">MMTQTPMPSVKKKKKIAIQKDLAVVVAFFICWAPFHAQRLLAIYGKHTSAGMIRAFQILTYVSGVFYYLSTTVNPLLYHILSHKFREAFKPPRDITQTPRHHRESPPFQTANILKTISVAGHIQAVLRARAPYPRRRKKPATPRRPPKQVTIFDSDLQEPLTTLTDTTEEKRIPVVEVHSLQPTHICPLNVTKLEELGQKRRREKARSGSLNYLERSEGGRYMVKSCTMPEIGLREGVGCWEGEKDATGEEFGTEYLYGGGIPVPREWFSASGFVRVVYMLYKRWAWKGAQQMKKATTTATEKKILCYSKEVPERPVLPLSERYRRQRECNRWVPTTIISCAPSERIASSPARL</sequence>
<gene>
    <name evidence="12" type="ORF">GEV33_009323</name>
</gene>
<reference evidence="12" key="2">
    <citation type="submission" date="2021-08" db="EMBL/GenBank/DDBJ databases">
        <authorList>
            <person name="Eriksson T."/>
        </authorList>
    </citation>
    <scope>NUCLEOTIDE SEQUENCE</scope>
    <source>
        <strain evidence="12">Stoneville</strain>
        <tissue evidence="12">Whole head</tissue>
    </source>
</reference>
<comment type="caution">
    <text evidence="12">The sequence shown here is derived from an EMBL/GenBank/DDBJ whole genome shotgun (WGS) entry which is preliminary data.</text>
</comment>
<dbReference type="Gene3D" id="1.20.1070.10">
    <property type="entry name" value="Rhodopsin 7-helix transmembrane proteins"/>
    <property type="match status" value="1"/>
</dbReference>
<dbReference type="PROSITE" id="PS50262">
    <property type="entry name" value="G_PROTEIN_RECEP_F1_2"/>
    <property type="match status" value="1"/>
</dbReference>
<dbReference type="Proteomes" id="UP000719412">
    <property type="component" value="Unassembled WGS sequence"/>
</dbReference>
<dbReference type="EMBL" id="JABDTM020025247">
    <property type="protein sequence ID" value="KAH0813468.1"/>
    <property type="molecule type" value="Genomic_DNA"/>
</dbReference>
<organism evidence="12 13">
    <name type="scientific">Tenebrio molitor</name>
    <name type="common">Yellow mealworm beetle</name>
    <dbReference type="NCBI Taxonomy" id="7067"/>
    <lineage>
        <taxon>Eukaryota</taxon>
        <taxon>Metazoa</taxon>
        <taxon>Ecdysozoa</taxon>
        <taxon>Arthropoda</taxon>
        <taxon>Hexapoda</taxon>
        <taxon>Insecta</taxon>
        <taxon>Pterygota</taxon>
        <taxon>Neoptera</taxon>
        <taxon>Endopterygota</taxon>
        <taxon>Coleoptera</taxon>
        <taxon>Polyphaga</taxon>
        <taxon>Cucujiformia</taxon>
        <taxon>Tenebrionidae</taxon>
        <taxon>Tenebrio</taxon>
    </lineage>
</organism>
<feature type="domain" description="G-protein coupled receptors family 1 profile" evidence="11">
    <location>
        <begin position="1"/>
        <end position="78"/>
    </location>
</feature>
<keyword evidence="3 10" id="KW-0812">Transmembrane</keyword>
<dbReference type="InterPro" id="IPR017452">
    <property type="entry name" value="GPCR_Rhodpsn_7TM"/>
</dbReference>
<evidence type="ECO:0000313" key="13">
    <source>
        <dbReference type="Proteomes" id="UP000719412"/>
    </source>
</evidence>
<evidence type="ECO:0000313" key="12">
    <source>
        <dbReference type="EMBL" id="KAH0813468.1"/>
    </source>
</evidence>
<evidence type="ECO:0000256" key="2">
    <source>
        <dbReference type="ARBA" id="ARBA00010663"/>
    </source>
</evidence>
<evidence type="ECO:0000256" key="8">
    <source>
        <dbReference type="ARBA" id="ARBA00023224"/>
    </source>
</evidence>
<dbReference type="PRINTS" id="PR00237">
    <property type="entry name" value="GPCRRHODOPSN"/>
</dbReference>
<keyword evidence="6 10" id="KW-0472">Membrane</keyword>
<keyword evidence="4 10" id="KW-1133">Transmembrane helix</keyword>
<dbReference type="PANTHER" id="PTHR24243:SF208">
    <property type="entry name" value="PYROKININ-1 RECEPTOR"/>
    <property type="match status" value="1"/>
</dbReference>
<feature type="region of interest" description="Disordered" evidence="9">
    <location>
        <begin position="131"/>
        <end position="150"/>
    </location>
</feature>
<evidence type="ECO:0000256" key="3">
    <source>
        <dbReference type="ARBA" id="ARBA00022692"/>
    </source>
</evidence>
<dbReference type="GO" id="GO:0005886">
    <property type="term" value="C:plasma membrane"/>
    <property type="evidence" value="ECO:0007669"/>
    <property type="project" value="TreeGrafter"/>
</dbReference>
<evidence type="ECO:0000256" key="6">
    <source>
        <dbReference type="ARBA" id="ARBA00023136"/>
    </source>
</evidence>
<evidence type="ECO:0000256" key="1">
    <source>
        <dbReference type="ARBA" id="ARBA00004141"/>
    </source>
</evidence>
<keyword evidence="8" id="KW-0807">Transducer</keyword>
<accession>A0A8J6HGY8</accession>
<comment type="similarity">
    <text evidence="2">Belongs to the G-protein coupled receptor 1 family.</text>
</comment>
<dbReference type="GO" id="GO:0008188">
    <property type="term" value="F:neuropeptide receptor activity"/>
    <property type="evidence" value="ECO:0007669"/>
    <property type="project" value="TreeGrafter"/>
</dbReference>
<name>A0A8J6HGY8_TENMO</name>
<keyword evidence="5" id="KW-0297">G-protein coupled receptor</keyword>
<comment type="subcellular location">
    <subcellularLocation>
        <location evidence="1">Membrane</location>
        <topology evidence="1">Multi-pass membrane protein</topology>
    </subcellularLocation>
</comment>
<feature type="compositionally biased region" description="Basic residues" evidence="9">
    <location>
        <begin position="133"/>
        <end position="147"/>
    </location>
</feature>
<keyword evidence="7" id="KW-0675">Receptor</keyword>
<evidence type="ECO:0000259" key="11">
    <source>
        <dbReference type="PROSITE" id="PS50262"/>
    </source>
</evidence>
<dbReference type="PANTHER" id="PTHR24243">
    <property type="entry name" value="G-PROTEIN COUPLED RECEPTOR"/>
    <property type="match status" value="1"/>
</dbReference>
<dbReference type="SUPFAM" id="SSF81321">
    <property type="entry name" value="Family A G protein-coupled receptor-like"/>
    <property type="match status" value="1"/>
</dbReference>
<dbReference type="AlphaFoldDB" id="A0A8J6HGY8"/>
<reference evidence="12" key="1">
    <citation type="journal article" date="2020" name="J Insects Food Feed">
        <title>The yellow mealworm (Tenebrio molitor) genome: a resource for the emerging insects as food and feed industry.</title>
        <authorList>
            <person name="Eriksson T."/>
            <person name="Andere A."/>
            <person name="Kelstrup H."/>
            <person name="Emery V."/>
            <person name="Picard C."/>
        </authorList>
    </citation>
    <scope>NUCLEOTIDE SEQUENCE</scope>
    <source>
        <strain evidence="12">Stoneville</strain>
        <tissue evidence="12">Whole head</tissue>
    </source>
</reference>
<feature type="transmembrane region" description="Helical" evidence="10">
    <location>
        <begin position="58"/>
        <end position="81"/>
    </location>
</feature>
<evidence type="ECO:0000256" key="9">
    <source>
        <dbReference type="SAM" id="MobiDB-lite"/>
    </source>
</evidence>
<evidence type="ECO:0000256" key="4">
    <source>
        <dbReference type="ARBA" id="ARBA00022989"/>
    </source>
</evidence>
<dbReference type="InterPro" id="IPR000276">
    <property type="entry name" value="GPCR_Rhodpsn"/>
</dbReference>
<evidence type="ECO:0000256" key="10">
    <source>
        <dbReference type="SAM" id="Phobius"/>
    </source>
</evidence>
<proteinExistence type="inferred from homology"/>
<evidence type="ECO:0000256" key="7">
    <source>
        <dbReference type="ARBA" id="ARBA00023170"/>
    </source>
</evidence>